<reference evidence="2 3" key="1">
    <citation type="submission" date="2019-07" db="EMBL/GenBank/DDBJ databases">
        <title>Flavobacterium sp. nov., isolated from glacier ice.</title>
        <authorList>
            <person name="Liu Q."/>
            <person name="Xin Y.-H."/>
        </authorList>
    </citation>
    <scope>NUCLEOTIDE SEQUENCE [LARGE SCALE GENOMIC DNA]</scope>
    <source>
        <strain evidence="2 3">ZT4R6</strain>
    </source>
</reference>
<accession>A0A552UZS0</accession>
<organism evidence="2 3">
    <name type="scientific">Flavobacterium zepuense</name>
    <dbReference type="NCBI Taxonomy" id="2593302"/>
    <lineage>
        <taxon>Bacteria</taxon>
        <taxon>Pseudomonadati</taxon>
        <taxon>Bacteroidota</taxon>
        <taxon>Flavobacteriia</taxon>
        <taxon>Flavobacteriales</taxon>
        <taxon>Flavobacteriaceae</taxon>
        <taxon>Flavobacterium</taxon>
    </lineage>
</organism>
<dbReference type="EMBL" id="VJVZ01000008">
    <property type="protein sequence ID" value="TRW23692.1"/>
    <property type="molecule type" value="Genomic_DNA"/>
</dbReference>
<dbReference type="OrthoDB" id="4951670at2"/>
<evidence type="ECO:0000313" key="2">
    <source>
        <dbReference type="EMBL" id="TRW23692.1"/>
    </source>
</evidence>
<dbReference type="AlphaFoldDB" id="A0A552UZS0"/>
<dbReference type="Proteomes" id="UP000320643">
    <property type="component" value="Unassembled WGS sequence"/>
</dbReference>
<dbReference type="InterPro" id="IPR025375">
    <property type="entry name" value="DUF4365"/>
</dbReference>
<sequence length="273" mass="31859">TEKTLSYYVSQIHYNYWLNLSIPIILIAHLPTTDETYWIEINEKIFKKNKKKWKLEIPLNQKFNLKSKERINRIFSSENDKNFNIFISKSTDNEFDLIENIQLIDDAGKSIINISNLINEQTATTSKLTEKITIYINEGLTNKDARVIAAVKNFGNALNLSSRRVEYEIQIFSELYSEGIFALESLILHNRNNNISMKSLYSDFTALYTLPQLIENALNSYTNLRKTVVSISFDNPVFKEAKNQYAQVIDLLIFEFKEAKILTENLIENHFNY</sequence>
<protein>
    <submittedName>
        <fullName evidence="2">DUF4365 domain-containing protein</fullName>
    </submittedName>
</protein>
<proteinExistence type="predicted"/>
<name>A0A552UZS0_9FLAO</name>
<feature type="non-terminal residue" evidence="2">
    <location>
        <position position="1"/>
    </location>
</feature>
<gene>
    <name evidence="2" type="ORF">FMM05_13645</name>
</gene>
<evidence type="ECO:0000259" key="1">
    <source>
        <dbReference type="Pfam" id="PF14280"/>
    </source>
</evidence>
<dbReference type="Pfam" id="PF14280">
    <property type="entry name" value="DUF4365"/>
    <property type="match status" value="1"/>
</dbReference>
<feature type="domain" description="DUF4365" evidence="1">
    <location>
        <begin position="4"/>
        <end position="74"/>
    </location>
</feature>
<keyword evidence="3" id="KW-1185">Reference proteome</keyword>
<comment type="caution">
    <text evidence="2">The sequence shown here is derived from an EMBL/GenBank/DDBJ whole genome shotgun (WGS) entry which is preliminary data.</text>
</comment>
<evidence type="ECO:0000313" key="3">
    <source>
        <dbReference type="Proteomes" id="UP000320643"/>
    </source>
</evidence>
<dbReference type="RefSeq" id="WP_143373950.1">
    <property type="nucleotide sequence ID" value="NZ_VJVZ01000008.1"/>
</dbReference>